<comment type="caution">
    <text evidence="1">The sequence shown here is derived from an EMBL/GenBank/DDBJ whole genome shotgun (WGS) entry which is preliminary data.</text>
</comment>
<gene>
    <name evidence="1" type="ORF">BDY19DRAFT_891725</name>
</gene>
<sequence>MNSVDPEQIRHDRVNLVRLVKRLEDTVASKEWHEEVQKPTRATWIKTQGMLQKVKFARKLLKSVELHHALNNSSPSTSLYEYEDTIERLEVAVSGALKVLMPKPRRPPPILPTLPLPVISISTTTQNITPDVGMDIVAEDTMPAPETPLSSSKVSTIPPPTVRPAIDPTASLLPASTPTTSEKPTLPAGTPAFLQNSASLQEEMSEQLAQMAAQLKRNAMHFSSSLEKDKAVVEGAQEKMERNFDGMSKERVRLRDHRGKSWGTTWLVILSMVVAVVGFMLTFLVIRIT</sequence>
<keyword evidence="2" id="KW-1185">Reference proteome</keyword>
<organism evidence="1 2">
    <name type="scientific">Irpex rosettiformis</name>
    <dbReference type="NCBI Taxonomy" id="378272"/>
    <lineage>
        <taxon>Eukaryota</taxon>
        <taxon>Fungi</taxon>
        <taxon>Dikarya</taxon>
        <taxon>Basidiomycota</taxon>
        <taxon>Agaricomycotina</taxon>
        <taxon>Agaricomycetes</taxon>
        <taxon>Polyporales</taxon>
        <taxon>Irpicaceae</taxon>
        <taxon>Irpex</taxon>
    </lineage>
</organism>
<accession>A0ACB8U268</accession>
<evidence type="ECO:0000313" key="1">
    <source>
        <dbReference type="EMBL" id="KAI0088090.1"/>
    </source>
</evidence>
<proteinExistence type="predicted"/>
<name>A0ACB8U268_9APHY</name>
<dbReference type="Proteomes" id="UP001055072">
    <property type="component" value="Unassembled WGS sequence"/>
</dbReference>
<reference evidence="1" key="1">
    <citation type="journal article" date="2021" name="Environ. Microbiol.">
        <title>Gene family expansions and transcriptome signatures uncover fungal adaptations to wood decay.</title>
        <authorList>
            <person name="Hage H."/>
            <person name="Miyauchi S."/>
            <person name="Viragh M."/>
            <person name="Drula E."/>
            <person name="Min B."/>
            <person name="Chaduli D."/>
            <person name="Navarro D."/>
            <person name="Favel A."/>
            <person name="Norest M."/>
            <person name="Lesage-Meessen L."/>
            <person name="Balint B."/>
            <person name="Merenyi Z."/>
            <person name="de Eugenio L."/>
            <person name="Morin E."/>
            <person name="Martinez A.T."/>
            <person name="Baldrian P."/>
            <person name="Stursova M."/>
            <person name="Martinez M.J."/>
            <person name="Novotny C."/>
            <person name="Magnuson J.K."/>
            <person name="Spatafora J.W."/>
            <person name="Maurice S."/>
            <person name="Pangilinan J."/>
            <person name="Andreopoulos W."/>
            <person name="LaButti K."/>
            <person name="Hundley H."/>
            <person name="Na H."/>
            <person name="Kuo A."/>
            <person name="Barry K."/>
            <person name="Lipzen A."/>
            <person name="Henrissat B."/>
            <person name="Riley R."/>
            <person name="Ahrendt S."/>
            <person name="Nagy L.G."/>
            <person name="Grigoriev I.V."/>
            <person name="Martin F."/>
            <person name="Rosso M.N."/>
        </authorList>
    </citation>
    <scope>NUCLEOTIDE SEQUENCE</scope>
    <source>
        <strain evidence="1">CBS 384.51</strain>
    </source>
</reference>
<dbReference type="EMBL" id="MU274915">
    <property type="protein sequence ID" value="KAI0088090.1"/>
    <property type="molecule type" value="Genomic_DNA"/>
</dbReference>
<protein>
    <submittedName>
        <fullName evidence="1">Uncharacterized protein</fullName>
    </submittedName>
</protein>
<evidence type="ECO:0000313" key="2">
    <source>
        <dbReference type="Proteomes" id="UP001055072"/>
    </source>
</evidence>